<proteinExistence type="predicted"/>
<keyword evidence="3" id="KW-1185">Reference proteome</keyword>
<reference evidence="2" key="1">
    <citation type="submission" date="2022-12" db="EMBL/GenBank/DDBJ databases">
        <authorList>
            <person name="Krivoruchko A.V."/>
            <person name="Elkin A."/>
        </authorList>
    </citation>
    <scope>NUCLEOTIDE SEQUENCE</scope>
    <source>
        <strain evidence="2">IEGM 1388</strain>
    </source>
</reference>
<evidence type="ECO:0000313" key="2">
    <source>
        <dbReference type="EMBL" id="MCZ4552020.1"/>
    </source>
</evidence>
<gene>
    <name evidence="2" type="ORF">O4213_18660</name>
</gene>
<protein>
    <submittedName>
        <fullName evidence="2">Nuclear transport factor 2 family protein</fullName>
    </submittedName>
</protein>
<dbReference type="RefSeq" id="WP_301572838.1">
    <property type="nucleotide sequence ID" value="NZ_JAPWIE010000005.1"/>
</dbReference>
<evidence type="ECO:0000313" key="3">
    <source>
        <dbReference type="Proteomes" id="UP001067235"/>
    </source>
</evidence>
<accession>A0ABT4MYC2</accession>
<feature type="domain" description="DUF8021" evidence="1">
    <location>
        <begin position="3"/>
        <end position="111"/>
    </location>
</feature>
<dbReference type="InterPro" id="IPR032710">
    <property type="entry name" value="NTF2-like_dom_sf"/>
</dbReference>
<organism evidence="2 3">
    <name type="scientific">Gordonia rubripertincta</name>
    <name type="common">Rhodococcus corallinus</name>
    <dbReference type="NCBI Taxonomy" id="36822"/>
    <lineage>
        <taxon>Bacteria</taxon>
        <taxon>Bacillati</taxon>
        <taxon>Actinomycetota</taxon>
        <taxon>Actinomycetes</taxon>
        <taxon>Mycobacteriales</taxon>
        <taxon>Gordoniaceae</taxon>
        <taxon>Gordonia</taxon>
    </lineage>
</organism>
<dbReference type="Proteomes" id="UP001067235">
    <property type="component" value="Unassembled WGS sequence"/>
</dbReference>
<dbReference type="Pfam" id="PF26061">
    <property type="entry name" value="DUF8021"/>
    <property type="match status" value="1"/>
</dbReference>
<dbReference type="SUPFAM" id="SSF54427">
    <property type="entry name" value="NTF2-like"/>
    <property type="match status" value="1"/>
</dbReference>
<dbReference type="EMBL" id="JAPWIE010000005">
    <property type="protein sequence ID" value="MCZ4552020.1"/>
    <property type="molecule type" value="Genomic_DNA"/>
</dbReference>
<dbReference type="Gene3D" id="3.10.450.50">
    <property type="match status" value="1"/>
</dbReference>
<evidence type="ECO:0000259" key="1">
    <source>
        <dbReference type="Pfam" id="PF26061"/>
    </source>
</evidence>
<dbReference type="InterPro" id="IPR058334">
    <property type="entry name" value="DUF8021"/>
</dbReference>
<comment type="caution">
    <text evidence="2">The sequence shown here is derived from an EMBL/GenBank/DDBJ whole genome shotgun (WGS) entry which is preliminary data.</text>
</comment>
<name>A0ABT4MYC2_GORRU</name>
<sequence length="122" mass="13518">MSTDTDLIAAAKAYVDALVSHDPSAVPFHPDCVRIEMGAKTGRSGDHLTRSLARGPQYRVIHRISDFTPRVEGPVVHVSFYVHVQPKPLGLAARVTESFEFDDDGRIIKIIAKFGIPRRRPT</sequence>